<proteinExistence type="predicted"/>
<gene>
    <name evidence="2" type="ORF">SS1G_09635</name>
</gene>
<dbReference type="Proteomes" id="UP000001312">
    <property type="component" value="Unassembled WGS sequence"/>
</dbReference>
<dbReference type="GeneID" id="5485290"/>
<evidence type="ECO:0000313" key="2">
    <source>
        <dbReference type="EMBL" id="EDN93768.1"/>
    </source>
</evidence>
<sequence>MSLSRSQAKPYEACGFSSPARNARRNPSQKKGGSTIAVITSDRLNPELMVLKDGSCSGIVQAIFHQVMDDSMLLRPAAEFESLAECVCCPIQSCILPLKGGIMVLHANKGYSHALKPYEKAFSFAMHCERGSAFHIPPPVSDEPFGAEIDRINISTLLIEDNAPTIANVNYLASYNWLDAQSPIILVPGSPPAWSPPAQDEKLPGDSGSVFRDINAARYPDYPLEPAVRSILALEPDFNLQALDLIGCGSTIGNLLRFAGSVEKPFRFDADFVGDTVFFIRKERTPTETIDDLRGFGHTFPERYTTWDQDVKGSCSHQRIIEYDFADLHILVRSESDGYIREHDPAMKHTTKSAPSPLDESFAMLGVGSAPAGSNNSKLLDMRMQGTKKSQSQIFDIKTRRKLNDFDMEEIFPRLWLNQTPNFLLAYHEYGLFDKPKVSNVKDKVLEWEERNVTLLSKFHVLVKRVMEIVKDSENHRVEVSWDGKGPLRVTEQIKKGNRVLPADLLQKWDDVD</sequence>
<evidence type="ECO:0008006" key="4">
    <source>
        <dbReference type="Google" id="ProtNLM"/>
    </source>
</evidence>
<protein>
    <recommendedName>
        <fullName evidence="4">Geranylgeranyl pyrophosphate synthetase</fullName>
    </recommendedName>
</protein>
<dbReference type="RefSeq" id="XP_001589002.1">
    <property type="nucleotide sequence ID" value="XM_001588952.1"/>
</dbReference>
<dbReference type="PANTHER" id="PTHR35179:SF2">
    <property type="entry name" value="START DOMAIN-CONTAINING PROTEIN"/>
    <property type="match status" value="1"/>
</dbReference>
<dbReference type="STRING" id="665079.A7EWC6"/>
<keyword evidence="3" id="KW-1185">Reference proteome</keyword>
<dbReference type="EMBL" id="CH476634">
    <property type="protein sequence ID" value="EDN93768.1"/>
    <property type="molecule type" value="Genomic_DNA"/>
</dbReference>
<dbReference type="KEGG" id="ssl:SS1G_09635"/>
<dbReference type="AlphaFoldDB" id="A7EWC6"/>
<feature type="region of interest" description="Disordered" evidence="1">
    <location>
        <begin position="1"/>
        <end position="34"/>
    </location>
</feature>
<dbReference type="InParanoid" id="A7EWC6"/>
<dbReference type="PANTHER" id="PTHR35179">
    <property type="entry name" value="PROTEIN CBG02620"/>
    <property type="match status" value="1"/>
</dbReference>
<accession>A7EWC6</accession>
<evidence type="ECO:0000313" key="3">
    <source>
        <dbReference type="Proteomes" id="UP000001312"/>
    </source>
</evidence>
<evidence type="ECO:0000256" key="1">
    <source>
        <dbReference type="SAM" id="MobiDB-lite"/>
    </source>
</evidence>
<dbReference type="OMA" id="VASKWDM"/>
<organism evidence="2 3">
    <name type="scientific">Sclerotinia sclerotiorum (strain ATCC 18683 / 1980 / Ss-1)</name>
    <name type="common">White mold</name>
    <name type="synonym">Whetzelinia sclerotiorum</name>
    <dbReference type="NCBI Taxonomy" id="665079"/>
    <lineage>
        <taxon>Eukaryota</taxon>
        <taxon>Fungi</taxon>
        <taxon>Dikarya</taxon>
        <taxon>Ascomycota</taxon>
        <taxon>Pezizomycotina</taxon>
        <taxon>Leotiomycetes</taxon>
        <taxon>Helotiales</taxon>
        <taxon>Sclerotiniaceae</taxon>
        <taxon>Sclerotinia</taxon>
    </lineage>
</organism>
<reference evidence="3" key="1">
    <citation type="journal article" date="2011" name="PLoS Genet.">
        <title>Genomic analysis of the necrotrophic fungal pathogens Sclerotinia sclerotiorum and Botrytis cinerea.</title>
        <authorList>
            <person name="Amselem J."/>
            <person name="Cuomo C.A."/>
            <person name="van Kan J.A."/>
            <person name="Viaud M."/>
            <person name="Benito E.P."/>
            <person name="Couloux A."/>
            <person name="Coutinho P.M."/>
            <person name="de Vries R.P."/>
            <person name="Dyer P.S."/>
            <person name="Fillinger S."/>
            <person name="Fournier E."/>
            <person name="Gout L."/>
            <person name="Hahn M."/>
            <person name="Kohn L."/>
            <person name="Lapalu N."/>
            <person name="Plummer K.M."/>
            <person name="Pradier J.M."/>
            <person name="Quevillon E."/>
            <person name="Sharon A."/>
            <person name="Simon A."/>
            <person name="ten Have A."/>
            <person name="Tudzynski B."/>
            <person name="Tudzynski P."/>
            <person name="Wincker P."/>
            <person name="Andrew M."/>
            <person name="Anthouard V."/>
            <person name="Beever R.E."/>
            <person name="Beffa R."/>
            <person name="Benoit I."/>
            <person name="Bouzid O."/>
            <person name="Brault B."/>
            <person name="Chen Z."/>
            <person name="Choquer M."/>
            <person name="Collemare J."/>
            <person name="Cotton P."/>
            <person name="Danchin E.G."/>
            <person name="Da Silva C."/>
            <person name="Gautier A."/>
            <person name="Giraud C."/>
            <person name="Giraud T."/>
            <person name="Gonzalez C."/>
            <person name="Grossetete S."/>
            <person name="Guldener U."/>
            <person name="Henrissat B."/>
            <person name="Howlett B.J."/>
            <person name="Kodira C."/>
            <person name="Kretschmer M."/>
            <person name="Lappartient A."/>
            <person name="Leroch M."/>
            <person name="Levis C."/>
            <person name="Mauceli E."/>
            <person name="Neuveglise C."/>
            <person name="Oeser B."/>
            <person name="Pearson M."/>
            <person name="Poulain J."/>
            <person name="Poussereau N."/>
            <person name="Quesneville H."/>
            <person name="Rascle C."/>
            <person name="Schumacher J."/>
            <person name="Segurens B."/>
            <person name="Sexton A."/>
            <person name="Silva E."/>
            <person name="Sirven C."/>
            <person name="Soanes D.M."/>
            <person name="Talbot N.J."/>
            <person name="Templeton M."/>
            <person name="Yandava C."/>
            <person name="Yarden O."/>
            <person name="Zeng Q."/>
            <person name="Rollins J.A."/>
            <person name="Lebrun M.H."/>
            <person name="Dickman M."/>
        </authorList>
    </citation>
    <scope>NUCLEOTIDE SEQUENCE [LARGE SCALE GENOMIC DNA]</scope>
    <source>
        <strain evidence="3">ATCC 18683 / 1980 / Ss-1</strain>
    </source>
</reference>
<name>A7EWC6_SCLS1</name>